<feature type="region of interest" description="Disordered" evidence="1">
    <location>
        <begin position="65"/>
        <end position="85"/>
    </location>
</feature>
<accession>A0AAV4VN82</accession>
<evidence type="ECO:0000313" key="3">
    <source>
        <dbReference type="Proteomes" id="UP001054945"/>
    </source>
</evidence>
<gene>
    <name evidence="2" type="primary">gly-10_4</name>
    <name evidence="2" type="ORF">CEXT_808911</name>
</gene>
<proteinExistence type="predicted"/>
<reference evidence="2 3" key="1">
    <citation type="submission" date="2021-06" db="EMBL/GenBank/DDBJ databases">
        <title>Caerostris extrusa draft genome.</title>
        <authorList>
            <person name="Kono N."/>
            <person name="Arakawa K."/>
        </authorList>
    </citation>
    <scope>NUCLEOTIDE SEQUENCE [LARGE SCALE GENOMIC DNA]</scope>
</reference>
<evidence type="ECO:0000256" key="1">
    <source>
        <dbReference type="SAM" id="MobiDB-lite"/>
    </source>
</evidence>
<keyword evidence="3" id="KW-1185">Reference proteome</keyword>
<organism evidence="2 3">
    <name type="scientific">Caerostris extrusa</name>
    <name type="common">Bark spider</name>
    <name type="synonym">Caerostris bankana</name>
    <dbReference type="NCBI Taxonomy" id="172846"/>
    <lineage>
        <taxon>Eukaryota</taxon>
        <taxon>Metazoa</taxon>
        <taxon>Ecdysozoa</taxon>
        <taxon>Arthropoda</taxon>
        <taxon>Chelicerata</taxon>
        <taxon>Arachnida</taxon>
        <taxon>Araneae</taxon>
        <taxon>Araneomorphae</taxon>
        <taxon>Entelegynae</taxon>
        <taxon>Araneoidea</taxon>
        <taxon>Araneidae</taxon>
        <taxon>Caerostris</taxon>
    </lineage>
</organism>
<dbReference type="EMBL" id="BPLR01014818">
    <property type="protein sequence ID" value="GIY71503.1"/>
    <property type="molecule type" value="Genomic_DNA"/>
</dbReference>
<comment type="caution">
    <text evidence="2">The sequence shown here is derived from an EMBL/GenBank/DDBJ whole genome shotgun (WGS) entry which is preliminary data.</text>
</comment>
<name>A0AAV4VN82_CAEEX</name>
<dbReference type="AlphaFoldDB" id="A0AAV4VN82"/>
<sequence length="108" mass="12565">MARRKRKRLCRMFLTLCIAVFCVGLLLRAAVTSLGLRTFIEVDLDKDTSNYNVPGIYSLRHKHVKDGHSKSMRNKEVKNKRRRSNHVLDDNVQICFQFVPNRSSFLKG</sequence>
<protein>
    <submittedName>
        <fullName evidence="2">Polypeptide N-acetylgalactosaminyltransferase</fullName>
    </submittedName>
</protein>
<feature type="compositionally biased region" description="Basic and acidic residues" evidence="1">
    <location>
        <begin position="66"/>
        <end position="77"/>
    </location>
</feature>
<evidence type="ECO:0000313" key="2">
    <source>
        <dbReference type="EMBL" id="GIY71503.1"/>
    </source>
</evidence>
<dbReference type="Proteomes" id="UP001054945">
    <property type="component" value="Unassembled WGS sequence"/>
</dbReference>